<dbReference type="AlphaFoldDB" id="S6AZ02"/>
<feature type="transmembrane region" description="Helical" evidence="1">
    <location>
        <begin position="33"/>
        <end position="51"/>
    </location>
</feature>
<keyword evidence="1" id="KW-1133">Transmembrane helix</keyword>
<feature type="transmembrane region" description="Helical" evidence="1">
    <location>
        <begin position="71"/>
        <end position="93"/>
    </location>
</feature>
<sequence>MMAASTIGYGSIFVVYPLISPFEMVAIKHRYPIQSLCTIFHAISGISLWFLGEKAGMKEKWEGNNAYYYLLYLLFIPYLGIGIMFIVIMHYPLSPIARLVHMKPMIVGFLTVFFYFSGRVVINSSTAAIDGNAKSSNGASEGKECKCPHGSTLSSVNLGINLLVLNITKYISEAYIQRFITTRDAYKPGEPWPTEGMSVTDGFLYWLFVGIEEGFVSFKESFDQNVKGKLEHTLMVVNSELKEYDYAWSTAFVLMCHSSISVGNTCNFSGVIHNKRH</sequence>
<proteinExistence type="evidence at transcript level"/>
<feature type="transmembrane region" description="Helical" evidence="1">
    <location>
        <begin position="105"/>
        <end position="122"/>
    </location>
</feature>
<evidence type="ECO:0000313" key="2">
    <source>
        <dbReference type="EMBL" id="BAN64198.1"/>
    </source>
</evidence>
<name>S6AZ02_BABBO</name>
<keyword evidence="1" id="KW-0472">Membrane</keyword>
<dbReference type="VEuPathDB" id="PiroplasmaDB:BBOV_I001400"/>
<dbReference type="EMBL" id="AK440404">
    <property type="protein sequence ID" value="BAN64198.1"/>
    <property type="molecule type" value="mRNA"/>
</dbReference>
<keyword evidence="1" id="KW-0812">Transmembrane</keyword>
<evidence type="ECO:0000256" key="1">
    <source>
        <dbReference type="SAM" id="Phobius"/>
    </source>
</evidence>
<feature type="transmembrane region" description="Helical" evidence="1">
    <location>
        <begin position="6"/>
        <end position="26"/>
    </location>
</feature>
<organism evidence="2">
    <name type="scientific">Babesia bovis</name>
    <dbReference type="NCBI Taxonomy" id="5865"/>
    <lineage>
        <taxon>Eukaryota</taxon>
        <taxon>Sar</taxon>
        <taxon>Alveolata</taxon>
        <taxon>Apicomplexa</taxon>
        <taxon>Aconoidasida</taxon>
        <taxon>Piroplasmida</taxon>
        <taxon>Babesiidae</taxon>
        <taxon>Babesia</taxon>
    </lineage>
</organism>
<reference evidence="2" key="1">
    <citation type="journal article" date="2014" name="BMC Genomics">
        <title>The Babesia bovis gene and promoter model: an update from full-length EST analysis.</title>
        <authorList>
            <person name="Yamagishi J."/>
            <person name="Wakaguri H."/>
            <person name="Yokoyama N."/>
            <person name="Yamashita R."/>
            <person name="Suzuki Y."/>
            <person name="Xuan X."/>
            <person name="Igarashi I."/>
        </authorList>
    </citation>
    <scope>NUCLEOTIDE SEQUENCE</scope>
    <source>
        <strain evidence="2">Texas</strain>
    </source>
</reference>
<protein>
    <submittedName>
        <fullName evidence="2">Integral membrane protein</fullName>
    </submittedName>
</protein>
<accession>S6AZ02</accession>